<organism evidence="2 3">
    <name type="scientific">Aegilops tauschii subsp. strangulata</name>
    <name type="common">Goatgrass</name>
    <dbReference type="NCBI Taxonomy" id="200361"/>
    <lineage>
        <taxon>Eukaryota</taxon>
        <taxon>Viridiplantae</taxon>
        <taxon>Streptophyta</taxon>
        <taxon>Embryophyta</taxon>
        <taxon>Tracheophyta</taxon>
        <taxon>Spermatophyta</taxon>
        <taxon>Magnoliopsida</taxon>
        <taxon>Liliopsida</taxon>
        <taxon>Poales</taxon>
        <taxon>Poaceae</taxon>
        <taxon>BOP clade</taxon>
        <taxon>Pooideae</taxon>
        <taxon>Triticodae</taxon>
        <taxon>Triticeae</taxon>
        <taxon>Triticinae</taxon>
        <taxon>Aegilops</taxon>
    </lineage>
</organism>
<reference evidence="3" key="2">
    <citation type="journal article" date="2017" name="Nat. Plants">
        <title>The Aegilops tauschii genome reveals multiple impacts of transposons.</title>
        <authorList>
            <person name="Zhao G."/>
            <person name="Zou C."/>
            <person name="Li K."/>
            <person name="Wang K."/>
            <person name="Li T."/>
            <person name="Gao L."/>
            <person name="Zhang X."/>
            <person name="Wang H."/>
            <person name="Yang Z."/>
            <person name="Liu X."/>
            <person name="Jiang W."/>
            <person name="Mao L."/>
            <person name="Kong X."/>
            <person name="Jiao Y."/>
            <person name="Jia J."/>
        </authorList>
    </citation>
    <scope>NUCLEOTIDE SEQUENCE [LARGE SCALE GENOMIC DNA]</scope>
    <source>
        <strain evidence="3">cv. AL8/78</strain>
    </source>
</reference>
<reference evidence="2" key="4">
    <citation type="submission" date="2019-03" db="UniProtKB">
        <authorList>
            <consortium name="EnsemblPlants"/>
        </authorList>
    </citation>
    <scope>IDENTIFICATION</scope>
</reference>
<dbReference type="EnsemblPlants" id="AET1Gv20329600.2">
    <property type="protein sequence ID" value="AET1Gv20329600.2"/>
    <property type="gene ID" value="AET1Gv20329600"/>
</dbReference>
<feature type="region of interest" description="Disordered" evidence="1">
    <location>
        <begin position="17"/>
        <end position="51"/>
    </location>
</feature>
<evidence type="ECO:0000256" key="1">
    <source>
        <dbReference type="SAM" id="MobiDB-lite"/>
    </source>
</evidence>
<reference evidence="2" key="5">
    <citation type="journal article" date="2021" name="G3 (Bethesda)">
        <title>Aegilops tauschii genome assembly Aet v5.0 features greater sequence contiguity and improved annotation.</title>
        <authorList>
            <person name="Wang L."/>
            <person name="Zhu T."/>
            <person name="Rodriguez J.C."/>
            <person name="Deal K.R."/>
            <person name="Dubcovsky J."/>
            <person name="McGuire P.E."/>
            <person name="Lux T."/>
            <person name="Spannagl M."/>
            <person name="Mayer K.F.X."/>
            <person name="Baldrich P."/>
            <person name="Meyers B.C."/>
            <person name="Huo N."/>
            <person name="Gu Y.Q."/>
            <person name="Zhou H."/>
            <person name="Devos K.M."/>
            <person name="Bennetzen J.L."/>
            <person name="Unver T."/>
            <person name="Budak H."/>
            <person name="Gulick P.J."/>
            <person name="Galiba G."/>
            <person name="Kalapos B."/>
            <person name="Nelson D.R."/>
            <person name="Li P."/>
            <person name="You F.M."/>
            <person name="Luo M.C."/>
            <person name="Dvorak J."/>
        </authorList>
    </citation>
    <scope>NUCLEOTIDE SEQUENCE [LARGE SCALE GENOMIC DNA]</scope>
    <source>
        <strain evidence="2">cv. AL8/78</strain>
    </source>
</reference>
<protein>
    <submittedName>
        <fullName evidence="2">Uncharacterized protein</fullName>
    </submittedName>
</protein>
<feature type="compositionally biased region" description="Basic and acidic residues" evidence="1">
    <location>
        <begin position="30"/>
        <end position="51"/>
    </location>
</feature>
<keyword evidence="3" id="KW-1185">Reference proteome</keyword>
<evidence type="ECO:0000313" key="2">
    <source>
        <dbReference type="EnsemblPlants" id="AET1Gv20329600.2"/>
    </source>
</evidence>
<proteinExistence type="predicted"/>
<name>A0A452Y854_AEGTS</name>
<sequence>MGISFKLSKVGVRVQPTARSAAPGLPAAVDTEKPGAGEKDGSRPEAKREVS</sequence>
<dbReference type="Proteomes" id="UP000015105">
    <property type="component" value="Chromosome 1D"/>
</dbReference>
<reference evidence="2" key="3">
    <citation type="journal article" date="2017" name="Nature">
        <title>Genome sequence of the progenitor of the wheat D genome Aegilops tauschii.</title>
        <authorList>
            <person name="Luo M.C."/>
            <person name="Gu Y.Q."/>
            <person name="Puiu D."/>
            <person name="Wang H."/>
            <person name="Twardziok S.O."/>
            <person name="Deal K.R."/>
            <person name="Huo N."/>
            <person name="Zhu T."/>
            <person name="Wang L."/>
            <person name="Wang Y."/>
            <person name="McGuire P.E."/>
            <person name="Liu S."/>
            <person name="Long H."/>
            <person name="Ramasamy R.K."/>
            <person name="Rodriguez J.C."/>
            <person name="Van S.L."/>
            <person name="Yuan L."/>
            <person name="Wang Z."/>
            <person name="Xia Z."/>
            <person name="Xiao L."/>
            <person name="Anderson O.D."/>
            <person name="Ouyang S."/>
            <person name="Liang Y."/>
            <person name="Zimin A.V."/>
            <person name="Pertea G."/>
            <person name="Qi P."/>
            <person name="Bennetzen J.L."/>
            <person name="Dai X."/>
            <person name="Dawson M.W."/>
            <person name="Muller H.G."/>
            <person name="Kugler K."/>
            <person name="Rivarola-Duarte L."/>
            <person name="Spannagl M."/>
            <person name="Mayer K.F.X."/>
            <person name="Lu F.H."/>
            <person name="Bevan M.W."/>
            <person name="Leroy P."/>
            <person name="Li P."/>
            <person name="You F.M."/>
            <person name="Sun Q."/>
            <person name="Liu Z."/>
            <person name="Lyons E."/>
            <person name="Wicker T."/>
            <person name="Salzberg S.L."/>
            <person name="Devos K.M."/>
            <person name="Dvorak J."/>
        </authorList>
    </citation>
    <scope>NUCLEOTIDE SEQUENCE [LARGE SCALE GENOMIC DNA]</scope>
    <source>
        <strain evidence="2">cv. AL8/78</strain>
    </source>
</reference>
<evidence type="ECO:0000313" key="3">
    <source>
        <dbReference type="Proteomes" id="UP000015105"/>
    </source>
</evidence>
<accession>A0A452Y854</accession>
<dbReference type="Gramene" id="AET1Gv20329600.2">
    <property type="protein sequence ID" value="AET1Gv20329600.2"/>
    <property type="gene ID" value="AET1Gv20329600"/>
</dbReference>
<reference evidence="3" key="1">
    <citation type="journal article" date="2014" name="Science">
        <title>Ancient hybridizations among the ancestral genomes of bread wheat.</title>
        <authorList>
            <consortium name="International Wheat Genome Sequencing Consortium,"/>
            <person name="Marcussen T."/>
            <person name="Sandve S.R."/>
            <person name="Heier L."/>
            <person name="Spannagl M."/>
            <person name="Pfeifer M."/>
            <person name="Jakobsen K.S."/>
            <person name="Wulff B.B."/>
            <person name="Steuernagel B."/>
            <person name="Mayer K.F."/>
            <person name="Olsen O.A."/>
        </authorList>
    </citation>
    <scope>NUCLEOTIDE SEQUENCE [LARGE SCALE GENOMIC DNA]</scope>
    <source>
        <strain evidence="3">cv. AL8/78</strain>
    </source>
</reference>
<dbReference type="AlphaFoldDB" id="A0A452Y854"/>